<dbReference type="GO" id="GO:0046872">
    <property type="term" value="F:metal ion binding"/>
    <property type="evidence" value="ECO:0007669"/>
    <property type="project" value="UniProtKB-KW"/>
</dbReference>
<reference evidence="9 10" key="1">
    <citation type="submission" date="2019-11" db="EMBL/GenBank/DDBJ databases">
        <title>Lactobacillus sp. nov. CRM56-3, isolated from fermented tea leaves.</title>
        <authorList>
            <person name="Phuengjayaem S."/>
            <person name="Tanasupawat S."/>
        </authorList>
    </citation>
    <scope>NUCLEOTIDE SEQUENCE [LARGE SCALE GENOMIC DNA]</scope>
    <source>
        <strain evidence="9 10">CRM56-3</strain>
    </source>
</reference>
<keyword evidence="1" id="KW-0963">Cytoplasm</keyword>
<evidence type="ECO:0000259" key="8">
    <source>
        <dbReference type="Pfam" id="PF12804"/>
    </source>
</evidence>
<keyword evidence="4" id="KW-0547">Nucleotide-binding</keyword>
<dbReference type="GO" id="GO:0016779">
    <property type="term" value="F:nucleotidyltransferase activity"/>
    <property type="evidence" value="ECO:0007669"/>
    <property type="project" value="TreeGrafter"/>
</dbReference>
<evidence type="ECO:0000256" key="7">
    <source>
        <dbReference type="ARBA" id="ARBA00023150"/>
    </source>
</evidence>
<evidence type="ECO:0000256" key="6">
    <source>
        <dbReference type="ARBA" id="ARBA00023134"/>
    </source>
</evidence>
<evidence type="ECO:0000256" key="2">
    <source>
        <dbReference type="ARBA" id="ARBA00022679"/>
    </source>
</evidence>
<dbReference type="Gene3D" id="3.90.550.10">
    <property type="entry name" value="Spore Coat Polysaccharide Biosynthesis Protein SpsA, Chain A"/>
    <property type="match status" value="1"/>
</dbReference>
<evidence type="ECO:0000256" key="4">
    <source>
        <dbReference type="ARBA" id="ARBA00022741"/>
    </source>
</evidence>
<protein>
    <submittedName>
        <fullName evidence="9">NTP transferase domain-containing protein</fullName>
    </submittedName>
</protein>
<proteinExistence type="predicted"/>
<feature type="domain" description="MobA-like NTP transferase" evidence="8">
    <location>
        <begin position="3"/>
        <end position="126"/>
    </location>
</feature>
<keyword evidence="10" id="KW-1185">Reference proteome</keyword>
<dbReference type="GO" id="GO:0006777">
    <property type="term" value="P:Mo-molybdopterin cofactor biosynthetic process"/>
    <property type="evidence" value="ECO:0007669"/>
    <property type="project" value="UniProtKB-KW"/>
</dbReference>
<sequence>MIGIVLAGGTSSRFGTDKALYRFPNQQVNNAQLAVDKLITICDTVLVSANQQNFAELTRQFSASSGVNVISDQPPFEQCGPLSAIYAATCLFEKPNDYLTLAVDYPLISTEVLATIANHGNCYAATPDADHYTLAHFTVDQQTIKDFLLLDDYRLSYFITEVKNCDPVSFSNAALFINYNTPEVNEHEKQK</sequence>
<dbReference type="Proteomes" id="UP000466388">
    <property type="component" value="Unassembled WGS sequence"/>
</dbReference>
<gene>
    <name evidence="9" type="ORF">GM612_05785</name>
</gene>
<dbReference type="PANTHER" id="PTHR19136">
    <property type="entry name" value="MOLYBDENUM COFACTOR GUANYLYLTRANSFERASE"/>
    <property type="match status" value="1"/>
</dbReference>
<evidence type="ECO:0000313" key="10">
    <source>
        <dbReference type="Proteomes" id="UP000466388"/>
    </source>
</evidence>
<accession>A0A7X2XUY7</accession>
<dbReference type="RefSeq" id="WP_155431435.1">
    <property type="nucleotide sequence ID" value="NZ_WNJO01000005.1"/>
</dbReference>
<keyword evidence="2 9" id="KW-0808">Transferase</keyword>
<keyword evidence="3" id="KW-0479">Metal-binding</keyword>
<keyword evidence="7" id="KW-0501">Molybdenum cofactor biosynthesis</keyword>
<dbReference type="GO" id="GO:0005525">
    <property type="term" value="F:GTP binding"/>
    <property type="evidence" value="ECO:0007669"/>
    <property type="project" value="UniProtKB-KW"/>
</dbReference>
<dbReference type="AlphaFoldDB" id="A0A7X2XUY7"/>
<evidence type="ECO:0000256" key="1">
    <source>
        <dbReference type="ARBA" id="ARBA00022490"/>
    </source>
</evidence>
<dbReference type="Pfam" id="PF12804">
    <property type="entry name" value="NTP_transf_3"/>
    <property type="match status" value="1"/>
</dbReference>
<dbReference type="PANTHER" id="PTHR19136:SF81">
    <property type="entry name" value="MOLYBDENUM COFACTOR GUANYLYLTRANSFERASE"/>
    <property type="match status" value="1"/>
</dbReference>
<organism evidence="9 10">
    <name type="scientific">Secundilactobacillus folii</name>
    <dbReference type="NCBI Taxonomy" id="2678357"/>
    <lineage>
        <taxon>Bacteria</taxon>
        <taxon>Bacillati</taxon>
        <taxon>Bacillota</taxon>
        <taxon>Bacilli</taxon>
        <taxon>Lactobacillales</taxon>
        <taxon>Lactobacillaceae</taxon>
        <taxon>Secundilactobacillus</taxon>
    </lineage>
</organism>
<evidence type="ECO:0000313" key="9">
    <source>
        <dbReference type="EMBL" id="MTV82162.1"/>
    </source>
</evidence>
<evidence type="ECO:0000256" key="3">
    <source>
        <dbReference type="ARBA" id="ARBA00022723"/>
    </source>
</evidence>
<dbReference type="SUPFAM" id="SSF53448">
    <property type="entry name" value="Nucleotide-diphospho-sugar transferases"/>
    <property type="match status" value="1"/>
</dbReference>
<comment type="caution">
    <text evidence="9">The sequence shown here is derived from an EMBL/GenBank/DDBJ whole genome shotgun (WGS) entry which is preliminary data.</text>
</comment>
<dbReference type="EMBL" id="WNJO01000005">
    <property type="protein sequence ID" value="MTV82162.1"/>
    <property type="molecule type" value="Genomic_DNA"/>
</dbReference>
<dbReference type="InterPro" id="IPR013482">
    <property type="entry name" value="Molybde_CF_guanTrfase"/>
</dbReference>
<dbReference type="InterPro" id="IPR029044">
    <property type="entry name" value="Nucleotide-diphossugar_trans"/>
</dbReference>
<keyword evidence="5" id="KW-0460">Magnesium</keyword>
<evidence type="ECO:0000256" key="5">
    <source>
        <dbReference type="ARBA" id="ARBA00022842"/>
    </source>
</evidence>
<keyword evidence="6" id="KW-0342">GTP-binding</keyword>
<dbReference type="CDD" id="cd02503">
    <property type="entry name" value="MobA"/>
    <property type="match status" value="1"/>
</dbReference>
<name>A0A7X2XUY7_9LACO</name>
<dbReference type="InterPro" id="IPR025877">
    <property type="entry name" value="MobA-like_NTP_Trfase"/>
</dbReference>